<sequence length="328" mass="35190">MPAANNTFSVKIPAELTYTPDSLSSGNTMISNEQYNAATRTLTFTTDAIKKDATVAIQIPLTGAQITTAATPDTTVTYNDENFNEDHYTADGTDQAITVTSNEVPVLTGEKETTLQPNALFDPMSTMTAEDKEDGNLTGAIKVLENPVDTSQSGTYEVKYEVTDSDGNLATFTRMVIVTEAPRIIGAESKTITEGTLFDSREGITAIDKEDGDLTASIQVDGDVDEGVPGQYPITYTVTDSDGNQTKTSIIITVKAKPTEGTLTADAYQVGGSDAYIHGTTTGDVSYVRLSVNGQFVSQRLVDEDGTYKYYTRPAILSVNDEAIMVRV</sequence>
<accession>W7DCZ8</accession>
<dbReference type="Pfam" id="PF20622">
    <property type="entry name" value="Big_15"/>
    <property type="match status" value="1"/>
</dbReference>
<feature type="domain" description="Pesticidal crystal protein Cry22Aa Ig-like" evidence="1">
    <location>
        <begin position="184"/>
        <end position="249"/>
    </location>
</feature>
<name>W7DCZ8_9LIST</name>
<evidence type="ECO:0000259" key="2">
    <source>
        <dbReference type="Pfam" id="PF20622"/>
    </source>
</evidence>
<evidence type="ECO:0000313" key="3">
    <source>
        <dbReference type="EMBL" id="EUJ47030.1"/>
    </source>
</evidence>
<dbReference type="InterPro" id="IPR013783">
    <property type="entry name" value="Ig-like_fold"/>
</dbReference>
<dbReference type="Pfam" id="PF16403">
    <property type="entry name" value="Bact_surface_Ig-like"/>
    <property type="match status" value="2"/>
</dbReference>
<feature type="domain" description="Pesticidal crystal protein Cry22Aa Ig-like" evidence="1">
    <location>
        <begin position="107"/>
        <end position="178"/>
    </location>
</feature>
<dbReference type="InterPro" id="IPR032179">
    <property type="entry name" value="Cry22Aa_Ig-like"/>
</dbReference>
<dbReference type="PATRIC" id="fig|1265822.4.peg.3782"/>
<proteinExistence type="predicted"/>
<dbReference type="RefSeq" id="WP_052006902.1">
    <property type="nucleotide sequence ID" value="NZ_AODM01000073.1"/>
</dbReference>
<dbReference type="EMBL" id="AODM01000073">
    <property type="protein sequence ID" value="EUJ47030.1"/>
    <property type="molecule type" value="Genomic_DNA"/>
</dbReference>
<gene>
    <name evidence="3" type="ORF">MCOL2_18554</name>
</gene>
<dbReference type="AlphaFoldDB" id="W7DCZ8"/>
<protein>
    <submittedName>
        <fullName evidence="3">Putative peptidoglycan linked protein</fullName>
    </submittedName>
</protein>
<dbReference type="Proteomes" id="UP000019241">
    <property type="component" value="Unassembled WGS sequence"/>
</dbReference>
<comment type="caution">
    <text evidence="3">The sequence shown here is derived from an EMBL/GenBank/DDBJ whole genome shotgun (WGS) entry which is preliminary data.</text>
</comment>
<dbReference type="InterPro" id="IPR046746">
    <property type="entry name" value="Big_15"/>
</dbReference>
<reference evidence="3 4" key="1">
    <citation type="submission" date="2012-12" db="EMBL/GenBank/DDBJ databases">
        <title>Novel taxa of Listeriaceae from agricultural environments in the United States.</title>
        <authorList>
            <person name="den Bakker H.C."/>
            <person name="Allred A."/>
            <person name="Warchocki S."/>
            <person name="Wright E.M."/>
            <person name="Burrell A."/>
            <person name="Nightingale K.K."/>
            <person name="Kephart D."/>
            <person name="Wiedmann M."/>
        </authorList>
    </citation>
    <scope>NUCLEOTIDE SEQUENCE [LARGE SCALE GENOMIC DNA]</scope>
    <source>
        <strain evidence="3 4">FSL S10-1203</strain>
    </source>
</reference>
<evidence type="ECO:0000313" key="4">
    <source>
        <dbReference type="Proteomes" id="UP000019241"/>
    </source>
</evidence>
<organism evidence="3 4">
    <name type="scientific">Listeria fleischmannii FSL S10-1203</name>
    <dbReference type="NCBI Taxonomy" id="1265822"/>
    <lineage>
        <taxon>Bacteria</taxon>
        <taxon>Bacillati</taxon>
        <taxon>Bacillota</taxon>
        <taxon>Bacilli</taxon>
        <taxon>Bacillales</taxon>
        <taxon>Listeriaceae</taxon>
        <taxon>Listeria</taxon>
    </lineage>
</organism>
<evidence type="ECO:0000259" key="1">
    <source>
        <dbReference type="Pfam" id="PF16403"/>
    </source>
</evidence>
<feature type="domain" description="Bacterial Ig" evidence="2">
    <location>
        <begin position="261"/>
        <end position="326"/>
    </location>
</feature>
<dbReference type="Gene3D" id="2.60.40.10">
    <property type="entry name" value="Immunoglobulins"/>
    <property type="match status" value="2"/>
</dbReference>